<gene>
    <name evidence="1" type="ORF">EEDITHA_LOCUS18361</name>
</gene>
<dbReference type="Gene3D" id="3.40.50.2300">
    <property type="match status" value="1"/>
</dbReference>
<protein>
    <submittedName>
        <fullName evidence="1">Uncharacterized protein</fullName>
    </submittedName>
</protein>
<name>A0AAU9V164_EUPED</name>
<reference evidence="1" key="1">
    <citation type="submission" date="2022-03" db="EMBL/GenBank/DDBJ databases">
        <authorList>
            <person name="Tunstrom K."/>
        </authorList>
    </citation>
    <scope>NUCLEOTIDE SEQUENCE</scope>
</reference>
<proteinExistence type="predicted"/>
<evidence type="ECO:0000313" key="2">
    <source>
        <dbReference type="Proteomes" id="UP001153954"/>
    </source>
</evidence>
<keyword evidence="2" id="KW-1185">Reference proteome</keyword>
<organism evidence="1 2">
    <name type="scientific">Euphydryas editha</name>
    <name type="common">Edith's checkerspot</name>
    <dbReference type="NCBI Taxonomy" id="104508"/>
    <lineage>
        <taxon>Eukaryota</taxon>
        <taxon>Metazoa</taxon>
        <taxon>Ecdysozoa</taxon>
        <taxon>Arthropoda</taxon>
        <taxon>Hexapoda</taxon>
        <taxon>Insecta</taxon>
        <taxon>Pterygota</taxon>
        <taxon>Neoptera</taxon>
        <taxon>Endopterygota</taxon>
        <taxon>Lepidoptera</taxon>
        <taxon>Glossata</taxon>
        <taxon>Ditrysia</taxon>
        <taxon>Papilionoidea</taxon>
        <taxon>Nymphalidae</taxon>
        <taxon>Nymphalinae</taxon>
        <taxon>Euphydryas</taxon>
    </lineage>
</organism>
<accession>A0AAU9V164</accession>
<dbReference type="EMBL" id="CAKOGL010000026">
    <property type="protein sequence ID" value="CAH2103911.1"/>
    <property type="molecule type" value="Genomic_DNA"/>
</dbReference>
<sequence length="116" mass="13322">MMVAISTNNKNKIKLKIKGGLVFEQHSEEIQEAFKFAMVQYGNNMNKTRLDFQLFVDVINTADAFKLSRLKIQSATNILKKGSEYLRNRKKVIEWLPARALTGRNLATVSILCRFI</sequence>
<dbReference type="Proteomes" id="UP001153954">
    <property type="component" value="Unassembled WGS sequence"/>
</dbReference>
<dbReference type="AlphaFoldDB" id="A0AAU9V164"/>
<comment type="caution">
    <text evidence="1">The sequence shown here is derived from an EMBL/GenBank/DDBJ whole genome shotgun (WGS) entry which is preliminary data.</text>
</comment>
<evidence type="ECO:0000313" key="1">
    <source>
        <dbReference type="EMBL" id="CAH2103911.1"/>
    </source>
</evidence>